<proteinExistence type="predicted"/>
<gene>
    <name evidence="2" type="ORF">HK097_008625</name>
</gene>
<organism evidence="2 3">
    <name type="scientific">Rhizophlyctis rosea</name>
    <dbReference type="NCBI Taxonomy" id="64517"/>
    <lineage>
        <taxon>Eukaryota</taxon>
        <taxon>Fungi</taxon>
        <taxon>Fungi incertae sedis</taxon>
        <taxon>Chytridiomycota</taxon>
        <taxon>Chytridiomycota incertae sedis</taxon>
        <taxon>Chytridiomycetes</taxon>
        <taxon>Rhizophlyctidales</taxon>
        <taxon>Rhizophlyctidaceae</taxon>
        <taxon>Rhizophlyctis</taxon>
    </lineage>
</organism>
<accession>A0AAD5X3U1</accession>
<name>A0AAD5X3U1_9FUNG</name>
<feature type="region of interest" description="Disordered" evidence="1">
    <location>
        <begin position="48"/>
        <end position="86"/>
    </location>
</feature>
<feature type="compositionally biased region" description="Low complexity" evidence="1">
    <location>
        <begin position="1"/>
        <end position="24"/>
    </location>
</feature>
<keyword evidence="3" id="KW-1185">Reference proteome</keyword>
<dbReference type="EMBL" id="JADGJD010000516">
    <property type="protein sequence ID" value="KAJ3050408.1"/>
    <property type="molecule type" value="Genomic_DNA"/>
</dbReference>
<reference evidence="2" key="1">
    <citation type="submission" date="2020-05" db="EMBL/GenBank/DDBJ databases">
        <title>Phylogenomic resolution of chytrid fungi.</title>
        <authorList>
            <person name="Stajich J.E."/>
            <person name="Amses K."/>
            <person name="Simmons R."/>
            <person name="Seto K."/>
            <person name="Myers J."/>
            <person name="Bonds A."/>
            <person name="Quandt C.A."/>
            <person name="Barry K."/>
            <person name="Liu P."/>
            <person name="Grigoriev I."/>
            <person name="Longcore J.E."/>
            <person name="James T.Y."/>
        </authorList>
    </citation>
    <scope>NUCLEOTIDE SEQUENCE</scope>
    <source>
        <strain evidence="2">JEL0318</strain>
    </source>
</reference>
<evidence type="ECO:0000313" key="3">
    <source>
        <dbReference type="Proteomes" id="UP001212841"/>
    </source>
</evidence>
<comment type="caution">
    <text evidence="2">The sequence shown here is derived from an EMBL/GenBank/DDBJ whole genome shotgun (WGS) entry which is preliminary data.</text>
</comment>
<evidence type="ECO:0000256" key="1">
    <source>
        <dbReference type="SAM" id="MobiDB-lite"/>
    </source>
</evidence>
<evidence type="ECO:0000313" key="2">
    <source>
        <dbReference type="EMBL" id="KAJ3050408.1"/>
    </source>
</evidence>
<dbReference type="AlphaFoldDB" id="A0AAD5X3U1"/>
<protein>
    <submittedName>
        <fullName evidence="2">Uncharacterized protein</fullName>
    </submittedName>
</protein>
<dbReference type="Proteomes" id="UP001212841">
    <property type="component" value="Unassembled WGS sequence"/>
</dbReference>
<feature type="region of interest" description="Disordered" evidence="1">
    <location>
        <begin position="1"/>
        <end position="34"/>
    </location>
</feature>
<sequence>MQSSSALTGSSSANPSATSPTSPTDPVAKIQRQRSRLLRALQDLDLVEQRLATDETNPSPTRRRSLSTPVPPSALHYPANGLDDPDVMLPHPARVSDYVPESNADVSVGLRDLDADIEDLMTGGSDEEGAVELDRLADELSGGDYDILGEDDETEWKWNGGEVVGDGVRRRKG</sequence>